<gene>
    <name evidence="9" type="ORF">EQG68_07565</name>
</gene>
<dbReference type="PANTHER" id="PTHR21716:SF53">
    <property type="entry name" value="PERMEASE PERM-RELATED"/>
    <property type="match status" value="1"/>
</dbReference>
<evidence type="ECO:0000256" key="4">
    <source>
        <dbReference type="ARBA" id="ARBA00022475"/>
    </source>
</evidence>
<evidence type="ECO:0000256" key="3">
    <source>
        <dbReference type="ARBA" id="ARBA00022448"/>
    </source>
</evidence>
<feature type="transmembrane region" description="Helical" evidence="8">
    <location>
        <begin position="277"/>
        <end position="295"/>
    </location>
</feature>
<comment type="caution">
    <text evidence="9">The sequence shown here is derived from an EMBL/GenBank/DDBJ whole genome shotgun (WGS) entry which is preliminary data.</text>
</comment>
<dbReference type="OrthoDB" id="9793390at2"/>
<keyword evidence="3" id="KW-0813">Transport</keyword>
<comment type="subcellular location">
    <subcellularLocation>
        <location evidence="1">Cell membrane</location>
        <topology evidence="1">Multi-pass membrane protein</topology>
    </subcellularLocation>
</comment>
<dbReference type="GO" id="GO:0005886">
    <property type="term" value="C:plasma membrane"/>
    <property type="evidence" value="ECO:0007669"/>
    <property type="project" value="UniProtKB-SubCell"/>
</dbReference>
<feature type="transmembrane region" description="Helical" evidence="8">
    <location>
        <begin position="236"/>
        <end position="265"/>
    </location>
</feature>
<evidence type="ECO:0000313" key="10">
    <source>
        <dbReference type="Proteomes" id="UP000289734"/>
    </source>
</evidence>
<evidence type="ECO:0000256" key="8">
    <source>
        <dbReference type="SAM" id="Phobius"/>
    </source>
</evidence>
<organism evidence="9 10">
    <name type="scientific">Flavobacterium piscinae</name>
    <dbReference type="NCBI Taxonomy" id="2506424"/>
    <lineage>
        <taxon>Bacteria</taxon>
        <taxon>Pseudomonadati</taxon>
        <taxon>Bacteroidota</taxon>
        <taxon>Flavobacteriia</taxon>
        <taxon>Flavobacteriales</taxon>
        <taxon>Flavobacteriaceae</taxon>
        <taxon>Flavobacterium</taxon>
    </lineage>
</organism>
<keyword evidence="4" id="KW-1003">Cell membrane</keyword>
<dbReference type="InterPro" id="IPR002549">
    <property type="entry name" value="AI-2E-like"/>
</dbReference>
<feature type="transmembrane region" description="Helical" evidence="8">
    <location>
        <begin position="208"/>
        <end position="230"/>
    </location>
</feature>
<dbReference type="Pfam" id="PF01594">
    <property type="entry name" value="AI-2E_transport"/>
    <property type="match status" value="1"/>
</dbReference>
<keyword evidence="5 8" id="KW-0812">Transmembrane</keyword>
<evidence type="ECO:0000256" key="7">
    <source>
        <dbReference type="ARBA" id="ARBA00023136"/>
    </source>
</evidence>
<evidence type="ECO:0000256" key="5">
    <source>
        <dbReference type="ARBA" id="ARBA00022692"/>
    </source>
</evidence>
<feature type="transmembrane region" description="Helical" evidence="8">
    <location>
        <begin position="150"/>
        <end position="172"/>
    </location>
</feature>
<feature type="transmembrane region" description="Helical" evidence="8">
    <location>
        <begin position="63"/>
        <end position="88"/>
    </location>
</feature>
<dbReference type="AlphaFoldDB" id="A0A4Q1KTE2"/>
<dbReference type="Proteomes" id="UP000289734">
    <property type="component" value="Unassembled WGS sequence"/>
</dbReference>
<feature type="transmembrane region" description="Helical" evidence="8">
    <location>
        <begin position="34"/>
        <end position="51"/>
    </location>
</feature>
<dbReference type="EMBL" id="SBKQ01000006">
    <property type="protein sequence ID" value="RXR32679.1"/>
    <property type="molecule type" value="Genomic_DNA"/>
</dbReference>
<reference evidence="10" key="1">
    <citation type="submission" date="2019-01" db="EMBL/GenBank/DDBJ databases">
        <title>Cytophagaceae bacterium strain CAR-16.</title>
        <authorList>
            <person name="Chen W.-M."/>
        </authorList>
    </citation>
    <scope>NUCLEOTIDE SEQUENCE [LARGE SCALE GENOMIC DNA]</scope>
    <source>
        <strain evidence="10">ICH-30</strain>
    </source>
</reference>
<keyword evidence="10" id="KW-1185">Reference proteome</keyword>
<evidence type="ECO:0000313" key="9">
    <source>
        <dbReference type="EMBL" id="RXR32679.1"/>
    </source>
</evidence>
<keyword evidence="7 8" id="KW-0472">Membrane</keyword>
<dbReference type="PANTHER" id="PTHR21716">
    <property type="entry name" value="TRANSMEMBRANE PROTEIN"/>
    <property type="match status" value="1"/>
</dbReference>
<name>A0A4Q1KTE2_9FLAO</name>
<comment type="similarity">
    <text evidence="2">Belongs to the autoinducer-2 exporter (AI-2E) (TC 2.A.86) family.</text>
</comment>
<feature type="transmembrane region" description="Helical" evidence="8">
    <location>
        <begin position="315"/>
        <end position="341"/>
    </location>
</feature>
<keyword evidence="6 8" id="KW-1133">Transmembrane helix</keyword>
<dbReference type="RefSeq" id="WP_129464206.1">
    <property type="nucleotide sequence ID" value="NZ_SBKQ01000006.1"/>
</dbReference>
<evidence type="ECO:0000256" key="2">
    <source>
        <dbReference type="ARBA" id="ARBA00009773"/>
    </source>
</evidence>
<evidence type="ECO:0000256" key="1">
    <source>
        <dbReference type="ARBA" id="ARBA00004651"/>
    </source>
</evidence>
<feature type="transmembrane region" description="Helical" evidence="8">
    <location>
        <begin position="9"/>
        <end position="28"/>
    </location>
</feature>
<sequence>MTSRTISNGILKAIGTILLVSGGVWFLYTIQSVLIYLVVSLILSLICNPVVEFLNKKCKFNNFWAVVTTLILLILLIFLFGLMFVPLISSQANSLSLLNTIAIEEKITLLYNQMSIYLIDHGIVLEEIVKNAEIASFMNLNFIPSFLNGLINTLSSIGIGIASVLFITFFFLKDKLSFKLGVRRIIPDSHEEEILTSIFKINNLLTRYFLGLLLQLFIVFVLYFIVLLIFDIENAFIIAFICAVLNIIPYVGPLIGSILAASLTMIGGIGGDFQTEILPKAIYVLIGFFVVQLIDNNVNQPLIFSNSTKSHPLEIFLVILIAGMISGIIGMINAVPVYTILKVIAKEFFPENKFIQLITRKI</sequence>
<accession>A0A4Q1KTE2</accession>
<proteinExistence type="inferred from homology"/>
<dbReference type="GO" id="GO:0055085">
    <property type="term" value="P:transmembrane transport"/>
    <property type="evidence" value="ECO:0007669"/>
    <property type="project" value="TreeGrafter"/>
</dbReference>
<protein>
    <submittedName>
        <fullName evidence="9">AI-2E family transporter</fullName>
    </submittedName>
</protein>
<evidence type="ECO:0000256" key="6">
    <source>
        <dbReference type="ARBA" id="ARBA00022989"/>
    </source>
</evidence>